<evidence type="ECO:0000313" key="1">
    <source>
        <dbReference type="EMBL" id="KAJ9090880.1"/>
    </source>
</evidence>
<accession>A0ACC2UV09</accession>
<sequence length="754" mass="84466">MNDDDDAWSYSFPPSTETLPLPENSSKHEHESEEKLEKESKKNNEIDHADADHDSKLNTDSDSGSSLDEKKKLAPIFTGSQTSSLSSLALQSPFMVKSSPADPFTTRQDANSVISNESANGLFERKDGAKGVDTLKREVLEKSMGNPVTKTRSSLDDNSSIASSSVTTSPPMSTTSPKIITYRKSKRTTSEGNFQSILDAAAPKATFNPKLYVDEFLPDTNYRYTTIKRNTDFHQLFPSLDLTDRLLDDYACALSREILLQGRIYISEHYICFNSNLLGWVTNLVIPQEDIVSFEKKSTAGLFPNGIAIETKDAKHYFASFSSRDSTFEFMRTVWLKATGKDITSEPEPNEDSEHIPSLIELSDVEDHPDSPSKFQSYILSIDGDDEKIDEGDELEAEVVETDEKKEPAIENVTVRRFKPDSKYTNMGPEVHPPTTPDLDQIREPNETELCDETINAPLGVVYDLAFGSNNTDFHTKFLRSHDASEISKYGDFHPMKEEPKKLQRQYTYRKALGFSIGPKSTMCEVSETIEHMNLGDYVSVVSRTVTPDVPLGNSFSVMTRYIFCWGENNTTKVYISFFIQWSGRSWIKSVIEKQSMATQITTTADYIAALKAEVEEQTVESEQTAPVPETIVDTISAPKIPEQKLQVTTSETPTSITSANQFILENIVLVVSGLGIFLVLILVIQILLLFKVSETRKLAYAQVVANSRTSNWKTSSSGMWKWLEKQQGKQLSQEQKLQYLLSEIGHLADGHET</sequence>
<organism evidence="1 2">
    <name type="scientific">Naganishia cerealis</name>
    <dbReference type="NCBI Taxonomy" id="610337"/>
    <lineage>
        <taxon>Eukaryota</taxon>
        <taxon>Fungi</taxon>
        <taxon>Dikarya</taxon>
        <taxon>Basidiomycota</taxon>
        <taxon>Agaricomycotina</taxon>
        <taxon>Tremellomycetes</taxon>
        <taxon>Filobasidiales</taxon>
        <taxon>Filobasidiaceae</taxon>
        <taxon>Naganishia</taxon>
    </lineage>
</organism>
<dbReference type="Proteomes" id="UP001241377">
    <property type="component" value="Unassembled WGS sequence"/>
</dbReference>
<dbReference type="EMBL" id="JASBWR010000160">
    <property type="protein sequence ID" value="KAJ9090880.1"/>
    <property type="molecule type" value="Genomic_DNA"/>
</dbReference>
<comment type="caution">
    <text evidence="1">The sequence shown here is derived from an EMBL/GenBank/DDBJ whole genome shotgun (WGS) entry which is preliminary data.</text>
</comment>
<protein>
    <submittedName>
        <fullName evidence="1">Uncharacterized protein</fullName>
    </submittedName>
</protein>
<keyword evidence="2" id="KW-1185">Reference proteome</keyword>
<reference evidence="1" key="1">
    <citation type="submission" date="2023-04" db="EMBL/GenBank/DDBJ databases">
        <title>Draft Genome sequencing of Naganishia species isolated from polar environments using Oxford Nanopore Technology.</title>
        <authorList>
            <person name="Leo P."/>
            <person name="Venkateswaran K."/>
        </authorList>
    </citation>
    <scope>NUCLEOTIDE SEQUENCE</scope>
    <source>
        <strain evidence="1">MNA-CCFEE 5261</strain>
    </source>
</reference>
<proteinExistence type="predicted"/>
<evidence type="ECO:0000313" key="2">
    <source>
        <dbReference type="Proteomes" id="UP001241377"/>
    </source>
</evidence>
<gene>
    <name evidence="1" type="ORF">QFC19_009392</name>
</gene>
<name>A0ACC2UV09_9TREE</name>